<dbReference type="InterPro" id="IPR002938">
    <property type="entry name" value="FAD-bd"/>
</dbReference>
<evidence type="ECO:0000259" key="5">
    <source>
        <dbReference type="Pfam" id="PF01494"/>
    </source>
</evidence>
<dbReference type="PANTHER" id="PTHR43004">
    <property type="entry name" value="TRK SYSTEM POTASSIUM UPTAKE PROTEIN"/>
    <property type="match status" value="1"/>
</dbReference>
<name>A0ABN1WPN4_9ACTN</name>
<dbReference type="EMBL" id="BAAALF010000130">
    <property type="protein sequence ID" value="GAA1258838.1"/>
    <property type="molecule type" value="Genomic_DNA"/>
</dbReference>
<dbReference type="Proteomes" id="UP001500037">
    <property type="component" value="Unassembled WGS sequence"/>
</dbReference>
<dbReference type="PANTHER" id="PTHR43004:SF19">
    <property type="entry name" value="BINDING MONOOXYGENASE, PUTATIVE (JCVI)-RELATED"/>
    <property type="match status" value="1"/>
</dbReference>
<keyword evidence="2" id="KW-0285">Flavoprotein</keyword>
<dbReference type="PRINTS" id="PR00420">
    <property type="entry name" value="RNGMNOXGNASE"/>
</dbReference>
<proteinExistence type="predicted"/>
<dbReference type="SUPFAM" id="SSF51905">
    <property type="entry name" value="FAD/NAD(P)-binding domain"/>
    <property type="match status" value="1"/>
</dbReference>
<evidence type="ECO:0000313" key="6">
    <source>
        <dbReference type="EMBL" id="GAA1258838.1"/>
    </source>
</evidence>
<feature type="domain" description="FAD-binding" evidence="5">
    <location>
        <begin position="9"/>
        <end position="361"/>
    </location>
</feature>
<evidence type="ECO:0000256" key="1">
    <source>
        <dbReference type="ARBA" id="ARBA00001974"/>
    </source>
</evidence>
<evidence type="ECO:0000256" key="2">
    <source>
        <dbReference type="ARBA" id="ARBA00022630"/>
    </source>
</evidence>
<accession>A0ABN1WPN4</accession>
<dbReference type="Gene3D" id="3.50.50.60">
    <property type="entry name" value="FAD/NAD(P)-binding domain"/>
    <property type="match status" value="1"/>
</dbReference>
<dbReference type="Pfam" id="PF21274">
    <property type="entry name" value="Rng_hyd_C"/>
    <property type="match status" value="1"/>
</dbReference>
<sequence>MSLKVDDRVPVLIVGGSLVGLSTSLFLGRLGVPHLLVERHQQTSHHPRGRGNNVRTMELYRTAGVEEAIREAASVLAENHGILQAGSLTGEDQEWLFRQIDPGGGLARLSPSGWCLCSQNDLEPVLLRSARALGGELSFGTELVSFEQDEEGVTAVLRDRQGGRARTVRADYLVAADGPRSPVRERLGIGRGGAGDLFHNVSITFRAEQLAEVVGDRRFIVCYLNNPLGAGALLPVDNEREWVFHAPWQPDRGETLEDFTDQRCAELIRAATGVPDLAVEITGKAPWHAAERVAERYGHGRVFLAGDSAHEMSPTGAFGSNTGIQDAHNLAWKLAAVLRGWAGPGLLETYDAERRPVALATSARASQRSAEHRHPGYDVSPGTGRQAGMLAVVLGYRYASSAVPGAQPPGIEAGEGAVPMDFRPIAVPGGRAPHLWLNRAGRRLSTLDLYEETPVLLSGPQDGAWHAAGEQVARKLGVPLSCLRVGDGAEHDLAPEEGADWAALHGVGADGAVLVRPDGFVAWRSEPAAGEPEPVLADVLGRMLSRA</sequence>
<dbReference type="RefSeq" id="WP_344444827.1">
    <property type="nucleotide sequence ID" value="NZ_BAAALF010000130.1"/>
</dbReference>
<keyword evidence="7" id="KW-1185">Reference proteome</keyword>
<evidence type="ECO:0000256" key="4">
    <source>
        <dbReference type="SAM" id="MobiDB-lite"/>
    </source>
</evidence>
<evidence type="ECO:0000256" key="3">
    <source>
        <dbReference type="ARBA" id="ARBA00022827"/>
    </source>
</evidence>
<dbReference type="InterPro" id="IPR036188">
    <property type="entry name" value="FAD/NAD-bd_sf"/>
</dbReference>
<dbReference type="Gene3D" id="3.30.9.10">
    <property type="entry name" value="D-Amino Acid Oxidase, subunit A, domain 2"/>
    <property type="match status" value="1"/>
</dbReference>
<reference evidence="6 7" key="1">
    <citation type="journal article" date="2019" name="Int. J. Syst. Evol. Microbiol.">
        <title>The Global Catalogue of Microorganisms (GCM) 10K type strain sequencing project: providing services to taxonomists for standard genome sequencing and annotation.</title>
        <authorList>
            <consortium name="The Broad Institute Genomics Platform"/>
            <consortium name="The Broad Institute Genome Sequencing Center for Infectious Disease"/>
            <person name="Wu L."/>
            <person name="Ma J."/>
        </authorList>
    </citation>
    <scope>NUCLEOTIDE SEQUENCE [LARGE SCALE GENOMIC DNA]</scope>
    <source>
        <strain evidence="6 7">JCM 13004</strain>
    </source>
</reference>
<evidence type="ECO:0000313" key="7">
    <source>
        <dbReference type="Proteomes" id="UP001500037"/>
    </source>
</evidence>
<feature type="region of interest" description="Disordered" evidence="4">
    <location>
        <begin position="363"/>
        <end position="382"/>
    </location>
</feature>
<comment type="caution">
    <text evidence="6">The sequence shown here is derived from an EMBL/GenBank/DDBJ whole genome shotgun (WGS) entry which is preliminary data.</text>
</comment>
<dbReference type="InterPro" id="IPR050641">
    <property type="entry name" value="RIFMO-like"/>
</dbReference>
<dbReference type="Pfam" id="PF01494">
    <property type="entry name" value="FAD_binding_3"/>
    <property type="match status" value="1"/>
</dbReference>
<keyword evidence="3" id="KW-0274">FAD</keyword>
<organism evidence="6 7">
    <name type="scientific">Kitasatospora nipponensis</name>
    <dbReference type="NCBI Taxonomy" id="258049"/>
    <lineage>
        <taxon>Bacteria</taxon>
        <taxon>Bacillati</taxon>
        <taxon>Actinomycetota</taxon>
        <taxon>Actinomycetes</taxon>
        <taxon>Kitasatosporales</taxon>
        <taxon>Streptomycetaceae</taxon>
        <taxon>Kitasatospora</taxon>
    </lineage>
</organism>
<gene>
    <name evidence="6" type="ORF">GCM10009665_56250</name>
</gene>
<dbReference type="Gene3D" id="3.40.30.120">
    <property type="match status" value="1"/>
</dbReference>
<protein>
    <recommendedName>
        <fullName evidence="5">FAD-binding domain-containing protein</fullName>
    </recommendedName>
</protein>
<comment type="cofactor">
    <cofactor evidence="1">
        <name>FAD</name>
        <dbReference type="ChEBI" id="CHEBI:57692"/>
    </cofactor>
</comment>